<dbReference type="Proteomes" id="UP000198793">
    <property type="component" value="Unassembled WGS sequence"/>
</dbReference>
<protein>
    <recommendedName>
        <fullName evidence="4">Lipoprotein</fullName>
    </recommendedName>
</protein>
<evidence type="ECO:0000313" key="2">
    <source>
        <dbReference type="EMBL" id="SDO43624.1"/>
    </source>
</evidence>
<proteinExistence type="predicted"/>
<feature type="signal peptide" evidence="1">
    <location>
        <begin position="1"/>
        <end position="24"/>
    </location>
</feature>
<accession>A0A1H0JJ03</accession>
<gene>
    <name evidence="2" type="ORF">SAMN05192530_106211</name>
</gene>
<evidence type="ECO:0000256" key="1">
    <source>
        <dbReference type="SAM" id="SignalP"/>
    </source>
</evidence>
<evidence type="ECO:0000313" key="3">
    <source>
        <dbReference type="Proteomes" id="UP000198793"/>
    </source>
</evidence>
<dbReference type="RefSeq" id="WP_090674590.1">
    <property type="nucleotide sequence ID" value="NZ_FNIT01000006.1"/>
</dbReference>
<keyword evidence="1" id="KW-0732">Signal</keyword>
<dbReference type="OrthoDB" id="7908486at2"/>
<reference evidence="2 3" key="1">
    <citation type="submission" date="2016-10" db="EMBL/GenBank/DDBJ databases">
        <authorList>
            <person name="de Groot N.N."/>
        </authorList>
    </citation>
    <scope>NUCLEOTIDE SEQUENCE [LARGE SCALE GENOMIC DNA]</scope>
    <source>
        <strain evidence="3">L7-484,KACC 16230,DSM 25025</strain>
    </source>
</reference>
<sequence length="128" mass="13759">MPDRLRFALSLSIFLALGSGCASVAAPPPNLGGPAPNAAELRYAAETGRAIYRRLPVEQTRGFVFAGDGRGYGLCVRAVRNGRLDHTLLVLQRRIDGAVSQVEDDAAILRSGAEVAPCRNRTDWTPVR</sequence>
<dbReference type="EMBL" id="FNIT01000006">
    <property type="protein sequence ID" value="SDO43624.1"/>
    <property type="molecule type" value="Genomic_DNA"/>
</dbReference>
<dbReference type="STRING" id="1166073.SAMN05192530_106211"/>
<feature type="chain" id="PRO_5011438712" description="Lipoprotein" evidence="1">
    <location>
        <begin position="25"/>
        <end position="128"/>
    </location>
</feature>
<dbReference type="AlphaFoldDB" id="A0A1H0JJ03"/>
<dbReference type="PROSITE" id="PS51257">
    <property type="entry name" value="PROKAR_LIPOPROTEIN"/>
    <property type="match status" value="1"/>
</dbReference>
<organism evidence="2 3">
    <name type="scientific">Aureimonas jatrophae</name>
    <dbReference type="NCBI Taxonomy" id="1166073"/>
    <lineage>
        <taxon>Bacteria</taxon>
        <taxon>Pseudomonadati</taxon>
        <taxon>Pseudomonadota</taxon>
        <taxon>Alphaproteobacteria</taxon>
        <taxon>Hyphomicrobiales</taxon>
        <taxon>Aurantimonadaceae</taxon>
        <taxon>Aureimonas</taxon>
    </lineage>
</organism>
<name>A0A1H0JJ03_9HYPH</name>
<keyword evidence="3" id="KW-1185">Reference proteome</keyword>
<evidence type="ECO:0008006" key="4">
    <source>
        <dbReference type="Google" id="ProtNLM"/>
    </source>
</evidence>